<dbReference type="AlphaFoldDB" id="A0A2C5ZQ40"/>
<proteinExistence type="predicted"/>
<evidence type="ECO:0000313" key="2">
    <source>
        <dbReference type="EMBL" id="PHH83207.1"/>
    </source>
</evidence>
<reference evidence="2 3" key="1">
    <citation type="submission" date="2017-06" db="EMBL/GenBank/DDBJ databases">
        <title>Ant-infecting Ophiocordyceps genomes reveal a high diversity of potential behavioral manipulation genes and a possible major role for enterotoxins.</title>
        <authorList>
            <person name="De Bekker C."/>
            <person name="Evans H.C."/>
            <person name="Brachmann A."/>
            <person name="Hughes D.P."/>
        </authorList>
    </citation>
    <scope>NUCLEOTIDE SEQUENCE [LARGE SCALE GENOMIC DNA]</scope>
    <source>
        <strain evidence="2 3">1348a</strain>
    </source>
</reference>
<feature type="compositionally biased region" description="Polar residues" evidence="1">
    <location>
        <begin position="62"/>
        <end position="79"/>
    </location>
</feature>
<feature type="region of interest" description="Disordered" evidence="1">
    <location>
        <begin position="23"/>
        <end position="166"/>
    </location>
</feature>
<accession>A0A2C5ZQ40</accession>
<evidence type="ECO:0000313" key="3">
    <source>
        <dbReference type="Proteomes" id="UP000224854"/>
    </source>
</evidence>
<keyword evidence="3" id="KW-1185">Reference proteome</keyword>
<feature type="compositionally biased region" description="Polar residues" evidence="1">
    <location>
        <begin position="95"/>
        <end position="128"/>
    </location>
</feature>
<name>A0A2C5ZQ40_9HYPO</name>
<organism evidence="2 3">
    <name type="scientific">Ophiocordyceps australis</name>
    <dbReference type="NCBI Taxonomy" id="1399860"/>
    <lineage>
        <taxon>Eukaryota</taxon>
        <taxon>Fungi</taxon>
        <taxon>Dikarya</taxon>
        <taxon>Ascomycota</taxon>
        <taxon>Pezizomycotina</taxon>
        <taxon>Sordariomycetes</taxon>
        <taxon>Hypocreomycetidae</taxon>
        <taxon>Hypocreales</taxon>
        <taxon>Ophiocordycipitaceae</taxon>
        <taxon>Ophiocordyceps</taxon>
    </lineage>
</organism>
<feature type="compositionally biased region" description="Polar residues" evidence="1">
    <location>
        <begin position="23"/>
        <end position="43"/>
    </location>
</feature>
<sequence>MCFVYQTCLGQPPLPIIEPDKTLCQQKEQTDNQTITENDASQQAKEDECSHQNPDQLELAGFSQSRISSQSGTPIQLPQNFVHDQGPPLFYGQPKQRNYSTPNLSQQVPVNQWNASNSDPRQLSSQQWPYPDEYGHAHKASKGDGSGLGSLKQNPAPGSKKKREPLVAFNSSALKDMKDSILDKAGFNKALDKAVEKRKLLWKQR</sequence>
<gene>
    <name evidence="2" type="ORF">CDD82_3132</name>
</gene>
<comment type="caution">
    <text evidence="2">The sequence shown here is derived from an EMBL/GenBank/DDBJ whole genome shotgun (WGS) entry which is preliminary data.</text>
</comment>
<dbReference type="EMBL" id="NJEU01000023">
    <property type="protein sequence ID" value="PHH83207.1"/>
    <property type="molecule type" value="Genomic_DNA"/>
</dbReference>
<evidence type="ECO:0000256" key="1">
    <source>
        <dbReference type="SAM" id="MobiDB-lite"/>
    </source>
</evidence>
<protein>
    <submittedName>
        <fullName evidence="2">Uncharacterized protein</fullName>
    </submittedName>
</protein>
<dbReference type="Proteomes" id="UP000224854">
    <property type="component" value="Unassembled WGS sequence"/>
</dbReference>